<organism evidence="3 4">
    <name type="scientific">Actinomyces ruminicola</name>
    <dbReference type="NCBI Taxonomy" id="332524"/>
    <lineage>
        <taxon>Bacteria</taxon>
        <taxon>Bacillati</taxon>
        <taxon>Actinomycetota</taxon>
        <taxon>Actinomycetes</taxon>
        <taxon>Actinomycetales</taxon>
        <taxon>Actinomycetaceae</taxon>
        <taxon>Actinomyces</taxon>
    </lineage>
</organism>
<dbReference type="SUPFAM" id="SSF53756">
    <property type="entry name" value="UDP-Glycosyltransferase/glycogen phosphorylase"/>
    <property type="match status" value="1"/>
</dbReference>
<dbReference type="InterPro" id="IPR001296">
    <property type="entry name" value="Glyco_trans_1"/>
</dbReference>
<keyword evidence="1 3" id="KW-0808">Transferase</keyword>
<evidence type="ECO:0000313" key="4">
    <source>
        <dbReference type="Proteomes" id="UP000198541"/>
    </source>
</evidence>
<protein>
    <submittedName>
        <fullName evidence="3">Glycosyltransferase involved in cell wall bisynthesis</fullName>
    </submittedName>
</protein>
<dbReference type="Proteomes" id="UP000198541">
    <property type="component" value="Unassembled WGS sequence"/>
</dbReference>
<accession>A0A1G9ZEX0</accession>
<dbReference type="RefSeq" id="WP_092531975.1">
    <property type="nucleotide sequence ID" value="NZ_FNIM01000001.1"/>
</dbReference>
<evidence type="ECO:0000313" key="3">
    <source>
        <dbReference type="EMBL" id="SDN19687.1"/>
    </source>
</evidence>
<dbReference type="Gene3D" id="3.40.50.2000">
    <property type="entry name" value="Glycogen Phosphorylase B"/>
    <property type="match status" value="2"/>
</dbReference>
<dbReference type="EMBL" id="FNIM01000001">
    <property type="protein sequence ID" value="SDN19687.1"/>
    <property type="molecule type" value="Genomic_DNA"/>
</dbReference>
<name>A0A1G9ZEX0_9ACTO</name>
<evidence type="ECO:0000256" key="1">
    <source>
        <dbReference type="ARBA" id="ARBA00022679"/>
    </source>
</evidence>
<dbReference type="GO" id="GO:0016758">
    <property type="term" value="F:hexosyltransferase activity"/>
    <property type="evidence" value="ECO:0007669"/>
    <property type="project" value="TreeGrafter"/>
</dbReference>
<evidence type="ECO:0000259" key="2">
    <source>
        <dbReference type="Pfam" id="PF00534"/>
    </source>
</evidence>
<proteinExistence type="predicted"/>
<dbReference type="PANTHER" id="PTHR45947">
    <property type="entry name" value="SULFOQUINOVOSYL TRANSFERASE SQD2"/>
    <property type="match status" value="1"/>
</dbReference>
<sequence>MLPNEADGSHEAPANALRVLHIHSSLTVRSGVMGVLMNYFRHIDRTRVVFDFYTYYHPSDRTYQAEIESLGGRCLEGPDSKNIFTIRRHLATVLKEHEGEYRVVHIHDPMLARFLWPVIHRNGNASVIVHSHSTGYSGSRIRAFRNWLACRNISRYSDARMACSNDAGVHLFGDDGFTVMRNAIEVERFAFDEGTRKSVRAEFGLEGACVIGHVGRFSEEKNHTLLLSVFKEFVQREPTSRLLLVGDGQLRERYEAIASEQGIGDRVIFLGHSGRVSELYQAMDVFVLPSRFEGLGLVGVEAQCAGVPVVCSDRVPREIETLNCSFVALDSPPDVWARKIDSVRLQTDRGRELGAEATRLSGYDVSDAVDEIMRCYEELALTGGR</sequence>
<dbReference type="AlphaFoldDB" id="A0A1G9ZEX0"/>
<keyword evidence="4" id="KW-1185">Reference proteome</keyword>
<dbReference type="Pfam" id="PF00534">
    <property type="entry name" value="Glycos_transf_1"/>
    <property type="match status" value="1"/>
</dbReference>
<dbReference type="PANTHER" id="PTHR45947:SF3">
    <property type="entry name" value="SULFOQUINOVOSYL TRANSFERASE SQD2"/>
    <property type="match status" value="1"/>
</dbReference>
<reference evidence="4" key="1">
    <citation type="submission" date="2016-10" db="EMBL/GenBank/DDBJ databases">
        <authorList>
            <person name="Varghese N."/>
            <person name="Submissions S."/>
        </authorList>
    </citation>
    <scope>NUCLEOTIDE SEQUENCE [LARGE SCALE GENOMIC DNA]</scope>
    <source>
        <strain evidence="4">DSM 27982</strain>
    </source>
</reference>
<gene>
    <name evidence="3" type="ORF">SAMN05216355_101164</name>
</gene>
<feature type="domain" description="Glycosyl transferase family 1" evidence="2">
    <location>
        <begin position="206"/>
        <end position="346"/>
    </location>
</feature>
<dbReference type="InterPro" id="IPR050194">
    <property type="entry name" value="Glycosyltransferase_grp1"/>
</dbReference>